<dbReference type="OrthoDB" id="9784272at2"/>
<dbReference type="GO" id="GO:0003677">
    <property type="term" value="F:DNA binding"/>
    <property type="evidence" value="ECO:0007669"/>
    <property type="project" value="UniProtKB-KW"/>
</dbReference>
<dbReference type="InterPro" id="IPR013325">
    <property type="entry name" value="RNA_pol_sigma_r2"/>
</dbReference>
<dbReference type="InterPro" id="IPR013324">
    <property type="entry name" value="RNA_pol_sigma_r3/r4-like"/>
</dbReference>
<keyword evidence="5" id="KW-0804">Transcription</keyword>
<evidence type="ECO:0000256" key="1">
    <source>
        <dbReference type="ARBA" id="ARBA00010641"/>
    </source>
</evidence>
<name>A0A2Z6GAI8_9PROT</name>
<evidence type="ECO:0000256" key="4">
    <source>
        <dbReference type="ARBA" id="ARBA00023125"/>
    </source>
</evidence>
<protein>
    <submittedName>
        <fullName evidence="7">RNA polymerase sigma factor CarQ</fullName>
    </submittedName>
</protein>
<dbReference type="Gene3D" id="1.10.1740.10">
    <property type="match status" value="1"/>
</dbReference>
<keyword evidence="4" id="KW-0238">DNA-binding</keyword>
<dbReference type="RefSeq" id="WP_084612009.1">
    <property type="nucleotide sequence ID" value="NZ_AP018738.1"/>
</dbReference>
<evidence type="ECO:0000259" key="6">
    <source>
        <dbReference type="Pfam" id="PF04542"/>
    </source>
</evidence>
<evidence type="ECO:0000256" key="5">
    <source>
        <dbReference type="ARBA" id="ARBA00023163"/>
    </source>
</evidence>
<evidence type="ECO:0000313" key="8">
    <source>
        <dbReference type="Proteomes" id="UP000033070"/>
    </source>
</evidence>
<dbReference type="InterPro" id="IPR007627">
    <property type="entry name" value="RNA_pol_sigma70_r2"/>
</dbReference>
<dbReference type="InterPro" id="IPR039425">
    <property type="entry name" value="RNA_pol_sigma-70-like"/>
</dbReference>
<dbReference type="SUPFAM" id="SSF88946">
    <property type="entry name" value="Sigma2 domain of RNA polymerase sigma factors"/>
    <property type="match status" value="1"/>
</dbReference>
<dbReference type="InterPro" id="IPR014284">
    <property type="entry name" value="RNA_pol_sigma-70_dom"/>
</dbReference>
<evidence type="ECO:0000313" key="7">
    <source>
        <dbReference type="EMBL" id="BBE50498.1"/>
    </source>
</evidence>
<comment type="similarity">
    <text evidence="1">Belongs to the sigma-70 factor family. ECF subfamily.</text>
</comment>
<dbReference type="PANTHER" id="PTHR43133:SF8">
    <property type="entry name" value="RNA POLYMERASE SIGMA FACTOR HI_1459-RELATED"/>
    <property type="match status" value="1"/>
</dbReference>
<dbReference type="Pfam" id="PF04542">
    <property type="entry name" value="Sigma70_r2"/>
    <property type="match status" value="1"/>
</dbReference>
<dbReference type="EMBL" id="AP018738">
    <property type="protein sequence ID" value="BBE50498.1"/>
    <property type="molecule type" value="Genomic_DNA"/>
</dbReference>
<gene>
    <name evidence="7" type="ORF">OYT1_ch0936</name>
</gene>
<keyword evidence="3" id="KW-0731">Sigma factor</keyword>
<feature type="domain" description="RNA polymerase sigma-70 region 2" evidence="6">
    <location>
        <begin position="28"/>
        <end position="94"/>
    </location>
</feature>
<proteinExistence type="inferred from homology"/>
<organism evidence="7 8">
    <name type="scientific">Ferriphaselus amnicola</name>
    <dbReference type="NCBI Taxonomy" id="1188319"/>
    <lineage>
        <taxon>Bacteria</taxon>
        <taxon>Pseudomonadati</taxon>
        <taxon>Pseudomonadota</taxon>
        <taxon>Betaproteobacteria</taxon>
        <taxon>Nitrosomonadales</taxon>
        <taxon>Gallionellaceae</taxon>
        <taxon>Ferriphaselus</taxon>
    </lineage>
</organism>
<dbReference type="NCBIfam" id="TIGR02937">
    <property type="entry name" value="sigma70-ECF"/>
    <property type="match status" value="1"/>
</dbReference>
<sequence>MTEQPLPEECLRWIAQGGVLADRGMEILFRTYGSRVKAFFRRHRMSDEESADLLQETFIKVYRSADKFEGQSKASTWLWVIARNCMLDYLRSKRPTESLDEMLDADMFEIESVSGSVCTTEQIGLRDCIQRGFAAFGKEHPDRVQVMQLVVVEEWDMEDVAKFLARTPAATREYISQCRKRLRQFLDPCRDLLEA</sequence>
<dbReference type="GO" id="GO:0006352">
    <property type="term" value="P:DNA-templated transcription initiation"/>
    <property type="evidence" value="ECO:0007669"/>
    <property type="project" value="InterPro"/>
</dbReference>
<evidence type="ECO:0000256" key="2">
    <source>
        <dbReference type="ARBA" id="ARBA00023015"/>
    </source>
</evidence>
<evidence type="ECO:0000256" key="3">
    <source>
        <dbReference type="ARBA" id="ARBA00023082"/>
    </source>
</evidence>
<dbReference type="KEGG" id="fam:OYT1_ch0936"/>
<accession>A0A2Z6GAI8</accession>
<keyword evidence="2" id="KW-0805">Transcription regulation</keyword>
<dbReference type="STRING" id="1188319.OYT1_01804"/>
<dbReference type="SUPFAM" id="SSF88659">
    <property type="entry name" value="Sigma3 and sigma4 domains of RNA polymerase sigma factors"/>
    <property type="match status" value="1"/>
</dbReference>
<dbReference type="AlphaFoldDB" id="A0A2Z6GAI8"/>
<reference evidence="7 8" key="1">
    <citation type="submission" date="2018-06" db="EMBL/GenBank/DDBJ databases">
        <title>OYT1 Genome Sequencing.</title>
        <authorList>
            <person name="Kato S."/>
            <person name="Itoh T."/>
            <person name="Ohkuma M."/>
        </authorList>
    </citation>
    <scope>NUCLEOTIDE SEQUENCE [LARGE SCALE GENOMIC DNA]</scope>
    <source>
        <strain evidence="7 8">OYT1</strain>
    </source>
</reference>
<keyword evidence="8" id="KW-1185">Reference proteome</keyword>
<dbReference type="PANTHER" id="PTHR43133">
    <property type="entry name" value="RNA POLYMERASE ECF-TYPE SIGMA FACTO"/>
    <property type="match status" value="1"/>
</dbReference>
<dbReference type="Proteomes" id="UP000033070">
    <property type="component" value="Chromosome"/>
</dbReference>
<dbReference type="GO" id="GO:0016987">
    <property type="term" value="F:sigma factor activity"/>
    <property type="evidence" value="ECO:0007669"/>
    <property type="project" value="UniProtKB-KW"/>
</dbReference>